<name>A0ABR6NG12_9SPHN</name>
<evidence type="ECO:0000256" key="6">
    <source>
        <dbReference type="SAM" id="Phobius"/>
    </source>
</evidence>
<gene>
    <name evidence="8" type="ORF">HNP60_002184</name>
</gene>
<evidence type="ECO:0000256" key="3">
    <source>
        <dbReference type="ARBA" id="ARBA00022989"/>
    </source>
</evidence>
<evidence type="ECO:0000256" key="2">
    <source>
        <dbReference type="ARBA" id="ARBA00022692"/>
    </source>
</evidence>
<dbReference type="InterPro" id="IPR010445">
    <property type="entry name" value="LapA_dom"/>
</dbReference>
<evidence type="ECO:0000313" key="8">
    <source>
        <dbReference type="EMBL" id="MBB5986210.1"/>
    </source>
</evidence>
<accession>A0ABR6NG12</accession>
<evidence type="ECO:0000256" key="5">
    <source>
        <dbReference type="SAM" id="MobiDB-lite"/>
    </source>
</evidence>
<dbReference type="EMBL" id="JACHKA010000001">
    <property type="protein sequence ID" value="MBB5986210.1"/>
    <property type="molecule type" value="Genomic_DNA"/>
</dbReference>
<sequence length="117" mass="12673">MQFLRTAFWVVLAIIVMIFSFANWTPVTINLWGGLQLETKLALIVIVAFLAGSLPFWALHKATHWRLRRKLDTAERALAAVVPSAYAAPTAPLPRASTPAPTSAPDTPPTGSDPAQP</sequence>
<evidence type="ECO:0000259" key="7">
    <source>
        <dbReference type="Pfam" id="PF06305"/>
    </source>
</evidence>
<keyword evidence="2 6" id="KW-0812">Transmembrane</keyword>
<feature type="region of interest" description="Disordered" evidence="5">
    <location>
        <begin position="89"/>
        <end position="117"/>
    </location>
</feature>
<evidence type="ECO:0000256" key="4">
    <source>
        <dbReference type="ARBA" id="ARBA00023136"/>
    </source>
</evidence>
<keyword evidence="4 6" id="KW-0472">Membrane</keyword>
<dbReference type="RefSeq" id="WP_260394844.1">
    <property type="nucleotide sequence ID" value="NZ_JACHKA010000001.1"/>
</dbReference>
<dbReference type="Pfam" id="PF06305">
    <property type="entry name" value="LapA_dom"/>
    <property type="match status" value="1"/>
</dbReference>
<reference evidence="8 9" key="1">
    <citation type="submission" date="2020-08" db="EMBL/GenBank/DDBJ databases">
        <title>Exploring microbial biodiversity for novel pathways involved in the catabolism of aromatic compounds derived from lignin.</title>
        <authorList>
            <person name="Elkins J."/>
        </authorList>
    </citation>
    <scope>NUCLEOTIDE SEQUENCE [LARGE SCALE GENOMIC DNA]</scope>
    <source>
        <strain evidence="8 9">B1D3A</strain>
    </source>
</reference>
<comment type="caution">
    <text evidence="8">The sequence shown here is derived from an EMBL/GenBank/DDBJ whole genome shotgun (WGS) entry which is preliminary data.</text>
</comment>
<keyword evidence="9" id="KW-1185">Reference proteome</keyword>
<organism evidence="8 9">
    <name type="scientific">Sphingobium lignivorans</name>
    <dbReference type="NCBI Taxonomy" id="2735886"/>
    <lineage>
        <taxon>Bacteria</taxon>
        <taxon>Pseudomonadati</taxon>
        <taxon>Pseudomonadota</taxon>
        <taxon>Alphaproteobacteria</taxon>
        <taxon>Sphingomonadales</taxon>
        <taxon>Sphingomonadaceae</taxon>
        <taxon>Sphingobium</taxon>
    </lineage>
</organism>
<evidence type="ECO:0000313" key="9">
    <source>
        <dbReference type="Proteomes" id="UP001138540"/>
    </source>
</evidence>
<proteinExistence type="predicted"/>
<dbReference type="Proteomes" id="UP001138540">
    <property type="component" value="Unassembled WGS sequence"/>
</dbReference>
<protein>
    <submittedName>
        <fullName evidence="8">Integral membrane protein</fullName>
    </submittedName>
</protein>
<feature type="transmembrane region" description="Helical" evidence="6">
    <location>
        <begin position="41"/>
        <end position="59"/>
    </location>
</feature>
<feature type="transmembrane region" description="Helical" evidence="6">
    <location>
        <begin position="7"/>
        <end position="29"/>
    </location>
</feature>
<keyword evidence="3 6" id="KW-1133">Transmembrane helix</keyword>
<evidence type="ECO:0000256" key="1">
    <source>
        <dbReference type="ARBA" id="ARBA00022475"/>
    </source>
</evidence>
<keyword evidence="1" id="KW-1003">Cell membrane</keyword>
<feature type="domain" description="Lipopolysaccharide assembly protein A" evidence="7">
    <location>
        <begin position="23"/>
        <end position="79"/>
    </location>
</feature>